<dbReference type="RefSeq" id="WP_358350339.1">
    <property type="nucleotide sequence ID" value="NZ_JBEZFP010000012.1"/>
</dbReference>
<evidence type="ECO:0000313" key="2">
    <source>
        <dbReference type="Proteomes" id="UP001551482"/>
    </source>
</evidence>
<sequence>MNLGTSTHAQRSIPEYFTSHDGLITLRIDTEAFDACIDARPGYKSTVMAVMIRIAERLGLEPLDEDECEPEILEDGTIRIYCALINGGTSLEGLPVWS</sequence>
<protein>
    <submittedName>
        <fullName evidence="1">Uncharacterized protein</fullName>
    </submittedName>
</protein>
<reference evidence="1 2" key="1">
    <citation type="submission" date="2024-06" db="EMBL/GenBank/DDBJ databases">
        <title>The Natural Products Discovery Center: Release of the First 8490 Sequenced Strains for Exploring Actinobacteria Biosynthetic Diversity.</title>
        <authorList>
            <person name="Kalkreuter E."/>
            <person name="Kautsar S.A."/>
            <person name="Yang D."/>
            <person name="Bader C.D."/>
            <person name="Teijaro C.N."/>
            <person name="Fluegel L."/>
            <person name="Davis C.M."/>
            <person name="Simpson J.R."/>
            <person name="Lauterbach L."/>
            <person name="Steele A.D."/>
            <person name="Gui C."/>
            <person name="Meng S."/>
            <person name="Li G."/>
            <person name="Viehrig K."/>
            <person name="Ye F."/>
            <person name="Su P."/>
            <person name="Kiefer A.F."/>
            <person name="Nichols A."/>
            <person name="Cepeda A.J."/>
            <person name="Yan W."/>
            <person name="Fan B."/>
            <person name="Jiang Y."/>
            <person name="Adhikari A."/>
            <person name="Zheng C.-J."/>
            <person name="Schuster L."/>
            <person name="Cowan T.M."/>
            <person name="Smanski M.J."/>
            <person name="Chevrette M.G."/>
            <person name="De Carvalho L.P.S."/>
            <person name="Shen B."/>
        </authorList>
    </citation>
    <scope>NUCLEOTIDE SEQUENCE [LARGE SCALE GENOMIC DNA]</scope>
    <source>
        <strain evidence="1 2">NPDC048946</strain>
    </source>
</reference>
<organism evidence="1 2">
    <name type="scientific">Streptodolium elevatio</name>
    <dbReference type="NCBI Taxonomy" id="3157996"/>
    <lineage>
        <taxon>Bacteria</taxon>
        <taxon>Bacillati</taxon>
        <taxon>Actinomycetota</taxon>
        <taxon>Actinomycetes</taxon>
        <taxon>Kitasatosporales</taxon>
        <taxon>Streptomycetaceae</taxon>
        <taxon>Streptodolium</taxon>
    </lineage>
</organism>
<evidence type="ECO:0000313" key="1">
    <source>
        <dbReference type="EMBL" id="MEU8133223.1"/>
    </source>
</evidence>
<gene>
    <name evidence="1" type="ORF">AB0C36_06905</name>
</gene>
<comment type="caution">
    <text evidence="1">The sequence shown here is derived from an EMBL/GenBank/DDBJ whole genome shotgun (WGS) entry which is preliminary data.</text>
</comment>
<keyword evidence="2" id="KW-1185">Reference proteome</keyword>
<dbReference type="Proteomes" id="UP001551482">
    <property type="component" value="Unassembled WGS sequence"/>
</dbReference>
<dbReference type="EMBL" id="JBEZFP010000012">
    <property type="protein sequence ID" value="MEU8133223.1"/>
    <property type="molecule type" value="Genomic_DNA"/>
</dbReference>
<proteinExistence type="predicted"/>
<name>A0ABV3DBU6_9ACTN</name>
<accession>A0ABV3DBU6</accession>